<evidence type="ECO:0000313" key="3">
    <source>
        <dbReference type="Proteomes" id="UP001341840"/>
    </source>
</evidence>
<dbReference type="Proteomes" id="UP001341840">
    <property type="component" value="Unassembled WGS sequence"/>
</dbReference>
<evidence type="ECO:0000313" key="2">
    <source>
        <dbReference type="EMBL" id="MED6112068.1"/>
    </source>
</evidence>
<gene>
    <name evidence="2" type="ORF">PIB30_058351</name>
</gene>
<reference evidence="2 3" key="1">
    <citation type="journal article" date="2023" name="Plants (Basel)">
        <title>Bridging the Gap: Combining Genomics and Transcriptomics Approaches to Understand Stylosanthes scabra, an Orphan Legume from the Brazilian Caatinga.</title>
        <authorList>
            <person name="Ferreira-Neto J.R.C."/>
            <person name="da Silva M.D."/>
            <person name="Binneck E."/>
            <person name="de Melo N.F."/>
            <person name="da Silva R.H."/>
            <person name="de Melo A.L.T.M."/>
            <person name="Pandolfi V."/>
            <person name="Bustamante F.O."/>
            <person name="Brasileiro-Vidal A.C."/>
            <person name="Benko-Iseppon A.M."/>
        </authorList>
    </citation>
    <scope>NUCLEOTIDE SEQUENCE [LARGE SCALE GENOMIC DNA]</scope>
    <source>
        <tissue evidence="2">Leaves</tissue>
    </source>
</reference>
<evidence type="ECO:0000256" key="1">
    <source>
        <dbReference type="SAM" id="MobiDB-lite"/>
    </source>
</evidence>
<proteinExistence type="predicted"/>
<accession>A0ABU6QJT0</accession>
<comment type="caution">
    <text evidence="2">The sequence shown here is derived from an EMBL/GenBank/DDBJ whole genome shotgun (WGS) entry which is preliminary data.</text>
</comment>
<name>A0ABU6QJT0_9FABA</name>
<organism evidence="2 3">
    <name type="scientific">Stylosanthes scabra</name>
    <dbReference type="NCBI Taxonomy" id="79078"/>
    <lineage>
        <taxon>Eukaryota</taxon>
        <taxon>Viridiplantae</taxon>
        <taxon>Streptophyta</taxon>
        <taxon>Embryophyta</taxon>
        <taxon>Tracheophyta</taxon>
        <taxon>Spermatophyta</taxon>
        <taxon>Magnoliopsida</taxon>
        <taxon>eudicotyledons</taxon>
        <taxon>Gunneridae</taxon>
        <taxon>Pentapetalae</taxon>
        <taxon>rosids</taxon>
        <taxon>fabids</taxon>
        <taxon>Fabales</taxon>
        <taxon>Fabaceae</taxon>
        <taxon>Papilionoideae</taxon>
        <taxon>50 kb inversion clade</taxon>
        <taxon>dalbergioids sensu lato</taxon>
        <taxon>Dalbergieae</taxon>
        <taxon>Pterocarpus clade</taxon>
        <taxon>Stylosanthes</taxon>
    </lineage>
</organism>
<keyword evidence="3" id="KW-1185">Reference proteome</keyword>
<sequence length="94" mass="9513">MTLTPSNKKGMDHSVFNLLPNTVSAEADSQASGAGIVPLSRDSNSHGTFEDAGGSPTKAGGIISNAGVSGMKSPEIQGSSTRPCCCGVGKRKFD</sequence>
<protein>
    <submittedName>
        <fullName evidence="2">Uncharacterized protein</fullName>
    </submittedName>
</protein>
<dbReference type="EMBL" id="JASCZI010000489">
    <property type="protein sequence ID" value="MED6112068.1"/>
    <property type="molecule type" value="Genomic_DNA"/>
</dbReference>
<feature type="region of interest" description="Disordered" evidence="1">
    <location>
        <begin position="27"/>
        <end position="82"/>
    </location>
</feature>